<dbReference type="InterPro" id="IPR004360">
    <property type="entry name" value="Glyas_Fos-R_dOase_dom"/>
</dbReference>
<organism evidence="2 3">
    <name type="scientific">Corynebacterium occultum</name>
    <dbReference type="NCBI Taxonomy" id="2675219"/>
    <lineage>
        <taxon>Bacteria</taxon>
        <taxon>Bacillati</taxon>
        <taxon>Actinomycetota</taxon>
        <taxon>Actinomycetes</taxon>
        <taxon>Mycobacteriales</taxon>
        <taxon>Corynebacteriaceae</taxon>
        <taxon>Corynebacterium</taxon>
    </lineage>
</organism>
<dbReference type="InterPro" id="IPR029068">
    <property type="entry name" value="Glyas_Bleomycin-R_OHBP_Dase"/>
</dbReference>
<proteinExistence type="predicted"/>
<protein>
    <submittedName>
        <fullName evidence="2">Glyoxalase-like domain protein</fullName>
    </submittedName>
</protein>
<name>A0A6B8WJD1_9CORY</name>
<reference evidence="2 3" key="1">
    <citation type="submission" date="2019-11" db="EMBL/GenBank/DDBJ databases">
        <title>Complete genome sequence of Corynebacterium kalinowskii 1959, a novel Corynebacterium species isolated from soil of a small paddock in Vilsendorf, Germany.</title>
        <authorList>
            <person name="Schaffert L."/>
            <person name="Ruwe M."/>
            <person name="Milse J."/>
            <person name="Hanuschka K."/>
            <person name="Ortseifen V."/>
            <person name="Droste J."/>
            <person name="Brandt D."/>
            <person name="Schlueter L."/>
            <person name="Kutter Y."/>
            <person name="Vinke S."/>
            <person name="Viehoefer P."/>
            <person name="Jacob L."/>
            <person name="Luebke N.-C."/>
            <person name="Schulte-Berndt E."/>
            <person name="Hain C."/>
            <person name="Linder M."/>
            <person name="Schmidt P."/>
            <person name="Wollenschlaeger L."/>
            <person name="Luttermann T."/>
            <person name="Thieme E."/>
            <person name="Hassa J."/>
            <person name="Haak M."/>
            <person name="Wittchen M."/>
            <person name="Mentz A."/>
            <person name="Persicke M."/>
            <person name="Busche T."/>
            <person name="Ruckert C."/>
        </authorList>
    </citation>
    <scope>NUCLEOTIDE SEQUENCE [LARGE SCALE GENOMIC DNA]</scope>
    <source>
        <strain evidence="2 3">2039</strain>
    </source>
</reference>
<dbReference type="Gene3D" id="3.30.720.110">
    <property type="match status" value="1"/>
</dbReference>
<dbReference type="RefSeq" id="WP_156230169.1">
    <property type="nucleotide sequence ID" value="NZ_CP046455.1"/>
</dbReference>
<dbReference type="InterPro" id="IPR037523">
    <property type="entry name" value="VOC_core"/>
</dbReference>
<dbReference type="Pfam" id="PF00903">
    <property type="entry name" value="Glyoxalase"/>
    <property type="match status" value="1"/>
</dbReference>
<dbReference type="PANTHER" id="PTHR34109:SF1">
    <property type="entry name" value="VOC DOMAIN-CONTAINING PROTEIN"/>
    <property type="match status" value="1"/>
</dbReference>
<dbReference type="EMBL" id="CP046455">
    <property type="protein sequence ID" value="QGU06578.1"/>
    <property type="molecule type" value="Genomic_DNA"/>
</dbReference>
<dbReference type="KEGG" id="cok:COCCU_03120"/>
<evidence type="ECO:0000313" key="2">
    <source>
        <dbReference type="EMBL" id="QGU06578.1"/>
    </source>
</evidence>
<accession>A0A6B8WJD1</accession>
<dbReference type="Proteomes" id="UP000424462">
    <property type="component" value="Chromosome"/>
</dbReference>
<dbReference type="Gene3D" id="3.30.720.120">
    <property type="match status" value="1"/>
</dbReference>
<dbReference type="SUPFAM" id="SSF54593">
    <property type="entry name" value="Glyoxalase/Bleomycin resistance protein/Dihydroxybiphenyl dioxygenase"/>
    <property type="match status" value="1"/>
</dbReference>
<gene>
    <name evidence="2" type="ORF">COCCU_03120</name>
</gene>
<evidence type="ECO:0000313" key="3">
    <source>
        <dbReference type="Proteomes" id="UP000424462"/>
    </source>
</evidence>
<evidence type="ECO:0000259" key="1">
    <source>
        <dbReference type="PROSITE" id="PS51819"/>
    </source>
</evidence>
<dbReference type="AlphaFoldDB" id="A0A6B8WJD1"/>
<dbReference type="PROSITE" id="PS51819">
    <property type="entry name" value="VOC"/>
    <property type="match status" value="1"/>
</dbReference>
<sequence length="166" mass="18184">MSTSRPEITGKYTNNGTPRGYTSLTPFLAVRGAREAISFYRDVFEARLVSLIEMGGQVSHAELDFGDGRLQLGEADPQFGLTPQPEEDATSFSLTHYCQDADALLAKAEAAGATVREPLSNFISGDRFASIRDPFGVRWSLMTRIEDLSDEESSKRVGEWAAHYGG</sequence>
<dbReference type="CDD" id="cd07246">
    <property type="entry name" value="VOC_like"/>
    <property type="match status" value="1"/>
</dbReference>
<feature type="domain" description="VOC" evidence="1">
    <location>
        <begin position="20"/>
        <end position="144"/>
    </location>
</feature>
<keyword evidence="3" id="KW-1185">Reference proteome</keyword>
<dbReference type="PANTHER" id="PTHR34109">
    <property type="entry name" value="BNAUNNG04460D PROTEIN-RELATED"/>
    <property type="match status" value="1"/>
</dbReference>